<gene>
    <name evidence="1" type="ORF">PY650_31310</name>
</gene>
<sequence length="59" mass="6326">MISGYCAIPGGKFSSATPAQIANQLLDTARIDTLATYHPRTHGRGEARLSRALAPDWIS</sequence>
<evidence type="ECO:0000313" key="2">
    <source>
        <dbReference type="Proteomes" id="UP001172630"/>
    </source>
</evidence>
<organism evidence="1 2">
    <name type="scientific">Rhizobium calliandrae</name>
    <dbReference type="NCBI Taxonomy" id="1312182"/>
    <lineage>
        <taxon>Bacteria</taxon>
        <taxon>Pseudomonadati</taxon>
        <taxon>Pseudomonadota</taxon>
        <taxon>Alphaproteobacteria</taxon>
        <taxon>Hyphomicrobiales</taxon>
        <taxon>Rhizobiaceae</taxon>
        <taxon>Rhizobium/Agrobacterium group</taxon>
        <taxon>Rhizobium</taxon>
    </lineage>
</organism>
<dbReference type="EMBL" id="JARFYN010000066">
    <property type="protein sequence ID" value="MDL2410028.1"/>
    <property type="molecule type" value="Genomic_DNA"/>
</dbReference>
<accession>A0ABT7KQ07</accession>
<evidence type="ECO:0000313" key="1">
    <source>
        <dbReference type="EMBL" id="MDL2410028.1"/>
    </source>
</evidence>
<reference evidence="1" key="1">
    <citation type="submission" date="2023-06" db="EMBL/GenBank/DDBJ databases">
        <title>Phylogenetic Diversity of Rhizobium strains.</title>
        <authorList>
            <person name="Moura F.T."/>
            <person name="Helene L.C.F."/>
            <person name="Hungria M."/>
        </authorList>
    </citation>
    <scope>NUCLEOTIDE SEQUENCE</scope>
    <source>
        <strain evidence="1">CCGE524</strain>
    </source>
</reference>
<proteinExistence type="predicted"/>
<dbReference type="Proteomes" id="UP001172630">
    <property type="component" value="Unassembled WGS sequence"/>
</dbReference>
<dbReference type="RefSeq" id="WP_285883766.1">
    <property type="nucleotide sequence ID" value="NZ_JARFYN010000066.1"/>
</dbReference>
<name>A0ABT7KQ07_9HYPH</name>
<keyword evidence="2" id="KW-1185">Reference proteome</keyword>
<comment type="caution">
    <text evidence="1">The sequence shown here is derived from an EMBL/GenBank/DDBJ whole genome shotgun (WGS) entry which is preliminary data.</text>
</comment>
<protein>
    <submittedName>
        <fullName evidence="1">Uncharacterized protein</fullName>
    </submittedName>
</protein>